<dbReference type="OrthoDB" id="47007at2759"/>
<accession>A0A3S4Q9C5</accession>
<dbReference type="PANTHER" id="PTHR44269:SF1">
    <property type="entry name" value="DEHYDROGENASE_REDUCTASE SDR FAMILY MEMBER 7"/>
    <property type="match status" value="1"/>
</dbReference>
<proteinExistence type="predicted"/>
<gene>
    <name evidence="2" type="ORF">B4U79_18657</name>
    <name evidence="1" type="ORF">B4U79_18662</name>
</gene>
<dbReference type="InterPro" id="IPR053011">
    <property type="entry name" value="SDR_family_member_7"/>
</dbReference>
<dbReference type="AlphaFoldDB" id="A0A3S4Q9C5"/>
<reference evidence="1 3" key="1">
    <citation type="journal article" date="2018" name="Gigascience">
        <title>Genomes of trombidid mites reveal novel predicted allergens and laterally-transferred genes associated with secondary metabolism.</title>
        <authorList>
            <person name="Dong X."/>
            <person name="Chaisiri K."/>
            <person name="Xia D."/>
            <person name="Armstrong S.D."/>
            <person name="Fang Y."/>
            <person name="Donnelly M.J."/>
            <person name="Kadowaki T."/>
            <person name="McGarry J.W."/>
            <person name="Darby A.C."/>
            <person name="Makepeace B.L."/>
        </authorList>
    </citation>
    <scope>NUCLEOTIDE SEQUENCE [LARGE SCALE GENOMIC DNA]</scope>
    <source>
        <strain evidence="1">UoL-WK</strain>
    </source>
</reference>
<dbReference type="Proteomes" id="UP000285301">
    <property type="component" value="Unassembled WGS sequence"/>
</dbReference>
<dbReference type="EMBL" id="NCKU01011067">
    <property type="protein sequence ID" value="RWS00568.1"/>
    <property type="molecule type" value="Genomic_DNA"/>
</dbReference>
<keyword evidence="3" id="KW-1185">Reference proteome</keyword>
<organism evidence="1 3">
    <name type="scientific">Dinothrombium tinctorium</name>
    <dbReference type="NCBI Taxonomy" id="1965070"/>
    <lineage>
        <taxon>Eukaryota</taxon>
        <taxon>Metazoa</taxon>
        <taxon>Ecdysozoa</taxon>
        <taxon>Arthropoda</taxon>
        <taxon>Chelicerata</taxon>
        <taxon>Arachnida</taxon>
        <taxon>Acari</taxon>
        <taxon>Acariformes</taxon>
        <taxon>Trombidiformes</taxon>
        <taxon>Prostigmata</taxon>
        <taxon>Anystina</taxon>
        <taxon>Parasitengona</taxon>
        <taxon>Trombidioidea</taxon>
        <taxon>Trombidiidae</taxon>
        <taxon>Dinothrombium</taxon>
    </lineage>
</organism>
<dbReference type="PANTHER" id="PTHR44269">
    <property type="entry name" value="DEHYDROGENASE/REDUCTASE SDR FAMILY MEMBER 7-RELATED"/>
    <property type="match status" value="1"/>
</dbReference>
<dbReference type="SUPFAM" id="SSF51735">
    <property type="entry name" value="NAD(P)-binding Rossmann-fold domains"/>
    <property type="match status" value="1"/>
</dbReference>
<comment type="caution">
    <text evidence="1">The sequence shown here is derived from an EMBL/GenBank/DDBJ whole genome shotgun (WGS) entry which is preliminary data.</text>
</comment>
<evidence type="ECO:0000313" key="3">
    <source>
        <dbReference type="Proteomes" id="UP000285301"/>
    </source>
</evidence>
<reference evidence="1" key="2">
    <citation type="submission" date="2018-11" db="EMBL/GenBank/DDBJ databases">
        <title>Trombidioid mite genomics.</title>
        <authorList>
            <person name="Dong X."/>
        </authorList>
    </citation>
    <scope>NUCLEOTIDE SEQUENCE</scope>
    <source>
        <strain evidence="1">UoL-WK</strain>
    </source>
</reference>
<evidence type="ECO:0000313" key="1">
    <source>
        <dbReference type="EMBL" id="RWS00511.1"/>
    </source>
</evidence>
<sequence length="79" mass="8737">MLAFIITIGAIVTILAFFFFQLDSDITLWLHEKFGKSSKTLKNKVIWITGASSGIGEELAYVFAKIGAKLVCLAQTKRI</sequence>
<name>A0A3S4Q9C5_9ACAR</name>
<protein>
    <submittedName>
        <fullName evidence="1">Dehydrogenase/reductase SDR family member 7-like protein</fullName>
    </submittedName>
</protein>
<dbReference type="Gene3D" id="3.40.50.720">
    <property type="entry name" value="NAD(P)-binding Rossmann-like Domain"/>
    <property type="match status" value="1"/>
</dbReference>
<dbReference type="EMBL" id="NCKU01011231">
    <property type="protein sequence ID" value="RWS00511.1"/>
    <property type="molecule type" value="Genomic_DNA"/>
</dbReference>
<evidence type="ECO:0000313" key="2">
    <source>
        <dbReference type="EMBL" id="RWS00568.1"/>
    </source>
</evidence>
<dbReference type="STRING" id="1965070.A0A3S4Q9C5"/>
<dbReference type="InterPro" id="IPR036291">
    <property type="entry name" value="NAD(P)-bd_dom_sf"/>
</dbReference>